<comment type="caution">
    <text evidence="1">The sequence shown here is derived from an EMBL/GenBank/DDBJ whole genome shotgun (WGS) entry which is preliminary data.</text>
</comment>
<keyword evidence="2" id="KW-1185">Reference proteome</keyword>
<name>A0ACC1RZI1_9HYPO</name>
<protein>
    <submittedName>
        <fullName evidence="1">Uncharacterized protein</fullName>
    </submittedName>
</protein>
<evidence type="ECO:0000313" key="2">
    <source>
        <dbReference type="Proteomes" id="UP001148629"/>
    </source>
</evidence>
<accession>A0ACC1RZI1</accession>
<evidence type="ECO:0000313" key="1">
    <source>
        <dbReference type="EMBL" id="KAJ3528931.1"/>
    </source>
</evidence>
<sequence>MPGLDVLPSNDLQSLPVLWRGALGQEPEMRASADRVPTSVGDGVERNINLGDVDTPFFPERVLVRMSFAEVWPVNPASNEILLFAHCLAYLLRREALPRLGHAKRPDNLDADGKWSNLTGLGEGQRLVVVRPDHNILGVAMRLEEGEILYEEHIERGLTGNLVGATVTVLEGNLFGDLKRLNEQAKVAKVKALCPLESTPIGLCIGLNYKEHVKGANLSIVPYPVVFTKPPTALVGPYDDVHIHPDAKLMLDYEGERVVIISKDSKNISEQEALDYVLGYNMATAAIPNPRALRYMTRVNREKRQETLINGMIWNVRQIIAYLTRGTTLLKGTLIMTGTPRVGLFLDPEGFVKHNDNVEIEFVGFGSRKTGWYLTREAELASW</sequence>
<proteinExistence type="predicted"/>
<gene>
    <name evidence="1" type="ORF">NM208_g9988</name>
</gene>
<organism evidence="1 2">
    <name type="scientific">Fusarium decemcellulare</name>
    <dbReference type="NCBI Taxonomy" id="57161"/>
    <lineage>
        <taxon>Eukaryota</taxon>
        <taxon>Fungi</taxon>
        <taxon>Dikarya</taxon>
        <taxon>Ascomycota</taxon>
        <taxon>Pezizomycotina</taxon>
        <taxon>Sordariomycetes</taxon>
        <taxon>Hypocreomycetidae</taxon>
        <taxon>Hypocreales</taxon>
        <taxon>Nectriaceae</taxon>
        <taxon>Fusarium</taxon>
        <taxon>Fusarium decemcellulare species complex</taxon>
    </lineage>
</organism>
<dbReference type="Proteomes" id="UP001148629">
    <property type="component" value="Unassembled WGS sequence"/>
</dbReference>
<reference evidence="1" key="1">
    <citation type="submission" date="2022-08" db="EMBL/GenBank/DDBJ databases">
        <title>Genome Sequence of Fusarium decemcellulare.</title>
        <authorList>
            <person name="Buettner E."/>
        </authorList>
    </citation>
    <scope>NUCLEOTIDE SEQUENCE</scope>
    <source>
        <strain evidence="1">Babe19</strain>
    </source>
</reference>
<dbReference type="EMBL" id="JANRMS010001351">
    <property type="protein sequence ID" value="KAJ3528931.1"/>
    <property type="molecule type" value="Genomic_DNA"/>
</dbReference>